<dbReference type="Proteomes" id="UP000016933">
    <property type="component" value="Unassembled WGS sequence"/>
</dbReference>
<dbReference type="HOGENOM" id="CLU_053582_0_0_1"/>
<dbReference type="OMA" id="QSTTHHI"/>
<feature type="compositionally biased region" description="Polar residues" evidence="10">
    <location>
        <begin position="154"/>
        <end position="166"/>
    </location>
</feature>
<feature type="compositionally biased region" description="Polar residues" evidence="10">
    <location>
        <begin position="120"/>
        <end position="140"/>
    </location>
</feature>
<keyword evidence="2" id="KW-0479">Metal-binding</keyword>
<dbReference type="InterPro" id="IPR013087">
    <property type="entry name" value="Znf_C2H2_type"/>
</dbReference>
<evidence type="ECO:0000256" key="2">
    <source>
        <dbReference type="ARBA" id="ARBA00022723"/>
    </source>
</evidence>
<feature type="domain" description="C2H2-type" evidence="11">
    <location>
        <begin position="354"/>
        <end position="384"/>
    </location>
</feature>
<evidence type="ECO:0000259" key="11">
    <source>
        <dbReference type="PROSITE" id="PS50157"/>
    </source>
</evidence>
<evidence type="ECO:0000256" key="4">
    <source>
        <dbReference type="ARBA" id="ARBA00022771"/>
    </source>
</evidence>
<protein>
    <recommendedName>
        <fullName evidence="11">C2H2-type domain-containing protein</fullName>
    </recommendedName>
</protein>
<dbReference type="EMBL" id="KB446535">
    <property type="protein sequence ID" value="EME49589.1"/>
    <property type="molecule type" value="Genomic_DNA"/>
</dbReference>
<reference evidence="12 13" key="2">
    <citation type="journal article" date="2012" name="PLoS Pathog.">
        <title>Diverse lifestyles and strategies of plant pathogenesis encoded in the genomes of eighteen Dothideomycetes fungi.</title>
        <authorList>
            <person name="Ohm R.A."/>
            <person name="Feau N."/>
            <person name="Henrissat B."/>
            <person name="Schoch C.L."/>
            <person name="Horwitz B.A."/>
            <person name="Barry K.W."/>
            <person name="Condon B.J."/>
            <person name="Copeland A.C."/>
            <person name="Dhillon B."/>
            <person name="Glaser F."/>
            <person name="Hesse C.N."/>
            <person name="Kosti I."/>
            <person name="LaButti K."/>
            <person name="Lindquist E.A."/>
            <person name="Lucas S."/>
            <person name="Salamov A.A."/>
            <person name="Bradshaw R.E."/>
            <person name="Ciuffetti L."/>
            <person name="Hamelin R.C."/>
            <person name="Kema G.H.J."/>
            <person name="Lawrence C."/>
            <person name="Scott J.A."/>
            <person name="Spatafora J.W."/>
            <person name="Turgeon B.G."/>
            <person name="de Wit P.J.G.M."/>
            <person name="Zhong S."/>
            <person name="Goodwin S.B."/>
            <person name="Grigoriev I.V."/>
        </authorList>
    </citation>
    <scope>NUCLEOTIDE SEQUENCE [LARGE SCALE GENOMIC DNA]</scope>
    <source>
        <strain evidence="13">NZE10 / CBS 128990</strain>
    </source>
</reference>
<dbReference type="FunFam" id="3.30.160.60:FF:000176">
    <property type="entry name" value="zinc finger protein 70"/>
    <property type="match status" value="1"/>
</dbReference>
<evidence type="ECO:0000256" key="3">
    <source>
        <dbReference type="ARBA" id="ARBA00022737"/>
    </source>
</evidence>
<accession>N1Q4M6</accession>
<organism evidence="12 13">
    <name type="scientific">Dothistroma septosporum (strain NZE10 / CBS 128990)</name>
    <name type="common">Red band needle blight fungus</name>
    <name type="synonym">Mycosphaerella pini</name>
    <dbReference type="NCBI Taxonomy" id="675120"/>
    <lineage>
        <taxon>Eukaryota</taxon>
        <taxon>Fungi</taxon>
        <taxon>Dikarya</taxon>
        <taxon>Ascomycota</taxon>
        <taxon>Pezizomycotina</taxon>
        <taxon>Dothideomycetes</taxon>
        <taxon>Dothideomycetidae</taxon>
        <taxon>Mycosphaerellales</taxon>
        <taxon>Mycosphaerellaceae</taxon>
        <taxon>Dothistroma</taxon>
    </lineage>
</organism>
<feature type="domain" description="C2H2-type" evidence="11">
    <location>
        <begin position="326"/>
        <end position="353"/>
    </location>
</feature>
<dbReference type="InterPro" id="IPR050331">
    <property type="entry name" value="Zinc_finger"/>
</dbReference>
<keyword evidence="5" id="KW-0862">Zinc</keyword>
<keyword evidence="13" id="KW-1185">Reference proteome</keyword>
<evidence type="ECO:0000313" key="13">
    <source>
        <dbReference type="Proteomes" id="UP000016933"/>
    </source>
</evidence>
<feature type="region of interest" description="Disordered" evidence="10">
    <location>
        <begin position="47"/>
        <end position="102"/>
    </location>
</feature>
<proteinExistence type="predicted"/>
<comment type="subcellular location">
    <subcellularLocation>
        <location evidence="1">Nucleus</location>
    </subcellularLocation>
</comment>
<feature type="region of interest" description="Disordered" evidence="10">
    <location>
        <begin position="120"/>
        <end position="198"/>
    </location>
</feature>
<evidence type="ECO:0000313" key="12">
    <source>
        <dbReference type="EMBL" id="EME49589.1"/>
    </source>
</evidence>
<feature type="compositionally biased region" description="Pro residues" evidence="10">
    <location>
        <begin position="58"/>
        <end position="70"/>
    </location>
</feature>
<keyword evidence="6" id="KW-0805">Transcription regulation</keyword>
<sequence length="401" mass="43462">MATAGMMAYPSRDSFHGYPQHYAMYQARPQQPQMDIAQSMPVHAYTNYGVPQTHTPQQPLPQQHPVPGPPQEQLRPQSYLPSSQQASVPTSSPVSDDGFKPSLPSISNLLGIADRPTQTNAAAVVHSSPQQLQQFTQSLESAHPAQLSDDSKIRNSQSTHDLSISPRSAVPPPPAMQPELAQEATQSPSAMNGGSNISSQPYYIGSAINNVEPSGQRTMHVQPATKRHSVPSQPNVSPYHNARYTSSPYDTSPGAASASSYYSPTEPVYAFNQGLYQQRPLPSNFPPATSVPGQSTDNLPTSNPWQHHHYISPSSQTTFAQSQDRYICPTCNKAFSRPSSLKIHSHSHTGEKPFKCPHAGCGKAFSVRSNMKRHERGCHGGVDAGHLPAGHVHQHGHSSLV</sequence>
<feature type="compositionally biased region" description="Polar residues" evidence="10">
    <location>
        <begin position="230"/>
        <end position="250"/>
    </location>
</feature>
<dbReference type="FunFam" id="3.30.160.60:FF:000060">
    <property type="entry name" value="zinc finger protein 436"/>
    <property type="match status" value="1"/>
</dbReference>
<keyword evidence="8" id="KW-0539">Nucleus</keyword>
<evidence type="ECO:0000256" key="1">
    <source>
        <dbReference type="ARBA" id="ARBA00004123"/>
    </source>
</evidence>
<dbReference type="GO" id="GO:0005634">
    <property type="term" value="C:nucleus"/>
    <property type="evidence" value="ECO:0007669"/>
    <property type="project" value="UniProtKB-SubCell"/>
</dbReference>
<feature type="compositionally biased region" description="Polar residues" evidence="10">
    <location>
        <begin position="74"/>
        <end position="94"/>
    </location>
</feature>
<evidence type="ECO:0000256" key="7">
    <source>
        <dbReference type="ARBA" id="ARBA00023163"/>
    </source>
</evidence>
<dbReference type="Gene3D" id="3.30.160.60">
    <property type="entry name" value="Classic Zinc Finger"/>
    <property type="match status" value="2"/>
</dbReference>
<reference evidence="13" key="1">
    <citation type="journal article" date="2012" name="PLoS Genet.">
        <title>The genomes of the fungal plant pathogens Cladosporium fulvum and Dothistroma septosporum reveal adaptation to different hosts and lifestyles but also signatures of common ancestry.</title>
        <authorList>
            <person name="de Wit P.J.G.M."/>
            <person name="van der Burgt A."/>
            <person name="Oekmen B."/>
            <person name="Stergiopoulos I."/>
            <person name="Abd-Elsalam K.A."/>
            <person name="Aerts A.L."/>
            <person name="Bahkali A.H."/>
            <person name="Beenen H.G."/>
            <person name="Chettri P."/>
            <person name="Cox M.P."/>
            <person name="Datema E."/>
            <person name="de Vries R.P."/>
            <person name="Dhillon B."/>
            <person name="Ganley A.R."/>
            <person name="Griffiths S.A."/>
            <person name="Guo Y."/>
            <person name="Hamelin R.C."/>
            <person name="Henrissat B."/>
            <person name="Kabir M.S."/>
            <person name="Jashni M.K."/>
            <person name="Kema G."/>
            <person name="Klaubauf S."/>
            <person name="Lapidus A."/>
            <person name="Levasseur A."/>
            <person name="Lindquist E."/>
            <person name="Mehrabi R."/>
            <person name="Ohm R.A."/>
            <person name="Owen T.J."/>
            <person name="Salamov A."/>
            <person name="Schwelm A."/>
            <person name="Schijlen E."/>
            <person name="Sun H."/>
            <person name="van den Burg H.A."/>
            <person name="van Ham R.C.H.J."/>
            <person name="Zhang S."/>
            <person name="Goodwin S.B."/>
            <person name="Grigoriev I.V."/>
            <person name="Collemare J."/>
            <person name="Bradshaw R.E."/>
        </authorList>
    </citation>
    <scope>NUCLEOTIDE SEQUENCE [LARGE SCALE GENOMIC DNA]</scope>
    <source>
        <strain evidence="13">NZE10 / CBS 128990</strain>
    </source>
</reference>
<dbReference type="PANTHER" id="PTHR16515">
    <property type="entry name" value="PR DOMAIN ZINC FINGER PROTEIN"/>
    <property type="match status" value="1"/>
</dbReference>
<gene>
    <name evidence="12" type="ORF">DOTSEDRAFT_68386</name>
</gene>
<dbReference type="PROSITE" id="PS50157">
    <property type="entry name" value="ZINC_FINGER_C2H2_2"/>
    <property type="match status" value="2"/>
</dbReference>
<dbReference type="AlphaFoldDB" id="N1Q4M6"/>
<evidence type="ECO:0000256" key="8">
    <source>
        <dbReference type="ARBA" id="ARBA00023242"/>
    </source>
</evidence>
<keyword evidence="7" id="KW-0804">Transcription</keyword>
<dbReference type="PROSITE" id="PS00028">
    <property type="entry name" value="ZINC_FINGER_C2H2_1"/>
    <property type="match status" value="2"/>
</dbReference>
<dbReference type="OrthoDB" id="6077919at2759"/>
<dbReference type="PANTHER" id="PTHR16515:SF57">
    <property type="entry name" value="ZINC FINGER PROTEIN 154-LIKE"/>
    <property type="match status" value="1"/>
</dbReference>
<keyword evidence="3" id="KW-0677">Repeat</keyword>
<feature type="compositionally biased region" description="Polar residues" evidence="10">
    <location>
        <begin position="183"/>
        <end position="198"/>
    </location>
</feature>
<dbReference type="GO" id="GO:0008270">
    <property type="term" value="F:zinc ion binding"/>
    <property type="evidence" value="ECO:0007669"/>
    <property type="project" value="UniProtKB-KW"/>
</dbReference>
<evidence type="ECO:0000256" key="5">
    <source>
        <dbReference type="ARBA" id="ARBA00022833"/>
    </source>
</evidence>
<evidence type="ECO:0000256" key="9">
    <source>
        <dbReference type="PROSITE-ProRule" id="PRU00042"/>
    </source>
</evidence>
<dbReference type="InterPro" id="IPR036236">
    <property type="entry name" value="Znf_C2H2_sf"/>
</dbReference>
<dbReference type="SUPFAM" id="SSF57667">
    <property type="entry name" value="beta-beta-alpha zinc fingers"/>
    <property type="match status" value="1"/>
</dbReference>
<dbReference type="STRING" id="675120.N1Q4M6"/>
<dbReference type="eggNOG" id="KOG1721">
    <property type="taxonomic scope" value="Eukaryota"/>
</dbReference>
<evidence type="ECO:0000256" key="10">
    <source>
        <dbReference type="SAM" id="MobiDB-lite"/>
    </source>
</evidence>
<feature type="region of interest" description="Disordered" evidence="10">
    <location>
        <begin position="216"/>
        <end position="259"/>
    </location>
</feature>
<name>N1Q4M6_DOTSN</name>
<evidence type="ECO:0000256" key="6">
    <source>
        <dbReference type="ARBA" id="ARBA00023015"/>
    </source>
</evidence>
<dbReference type="GO" id="GO:0010468">
    <property type="term" value="P:regulation of gene expression"/>
    <property type="evidence" value="ECO:0007669"/>
    <property type="project" value="TreeGrafter"/>
</dbReference>
<dbReference type="SMART" id="SM00355">
    <property type="entry name" value="ZnF_C2H2"/>
    <property type="match status" value="2"/>
</dbReference>
<keyword evidence="4 9" id="KW-0863">Zinc-finger</keyword>
<dbReference type="Pfam" id="PF00096">
    <property type="entry name" value="zf-C2H2"/>
    <property type="match status" value="2"/>
</dbReference>